<dbReference type="Proteomes" id="UP000028837">
    <property type="component" value="Unassembled WGS sequence"/>
</dbReference>
<feature type="domain" description="Immune mapped protein 2 N-terminal" evidence="2">
    <location>
        <begin position="179"/>
        <end position="278"/>
    </location>
</feature>
<protein>
    <submittedName>
        <fullName evidence="3">Immune mapped protein 1</fullName>
    </submittedName>
</protein>
<dbReference type="AlphaFoldDB" id="A0A086JID0"/>
<dbReference type="SMR" id="A0A086JID0"/>
<name>A0A086JID0_TOXGO</name>
<evidence type="ECO:0000256" key="1">
    <source>
        <dbReference type="SAM" id="MobiDB-lite"/>
    </source>
</evidence>
<dbReference type="VEuPathDB" id="ToxoDB:TGDOM2_293470"/>
<dbReference type="EMBL" id="AHZU02001483">
    <property type="protein sequence ID" value="KFG31898.1"/>
    <property type="molecule type" value="Genomic_DNA"/>
</dbReference>
<evidence type="ECO:0000259" key="2">
    <source>
        <dbReference type="Pfam" id="PF18590"/>
    </source>
</evidence>
<organism evidence="3 4">
    <name type="scientific">Toxoplasma gondii GAB2-2007-GAL-DOM2</name>
    <dbReference type="NCBI Taxonomy" id="1130820"/>
    <lineage>
        <taxon>Eukaryota</taxon>
        <taxon>Sar</taxon>
        <taxon>Alveolata</taxon>
        <taxon>Apicomplexa</taxon>
        <taxon>Conoidasida</taxon>
        <taxon>Coccidia</taxon>
        <taxon>Eucoccidiorida</taxon>
        <taxon>Eimeriorina</taxon>
        <taxon>Sarcocystidae</taxon>
        <taxon>Toxoplasma</taxon>
    </lineage>
</organism>
<reference evidence="3 4" key="1">
    <citation type="submission" date="2014-02" db="EMBL/GenBank/DDBJ databases">
        <authorList>
            <person name="Sibley D."/>
            <person name="Venepally P."/>
            <person name="Karamycheva S."/>
            <person name="Hadjithomas M."/>
            <person name="Khan A."/>
            <person name="Brunk B."/>
            <person name="Roos D."/>
            <person name="Caler E."/>
            <person name="Lorenzi H."/>
        </authorList>
    </citation>
    <scope>NUCLEOTIDE SEQUENCE [LARGE SCALE GENOMIC DNA]</scope>
    <source>
        <strain evidence="3 4">GAB2-2007-GAL-DOM2</strain>
    </source>
</reference>
<dbReference type="Pfam" id="PF18590">
    <property type="entry name" value="IMP2_N"/>
    <property type="match status" value="1"/>
</dbReference>
<evidence type="ECO:0000313" key="4">
    <source>
        <dbReference type="Proteomes" id="UP000028837"/>
    </source>
</evidence>
<comment type="caution">
    <text evidence="3">The sequence shown here is derived from an EMBL/GenBank/DDBJ whole genome shotgun (WGS) entry which is preliminary data.</text>
</comment>
<dbReference type="OrthoDB" id="329970at2759"/>
<sequence>MGTVCTKNRVDTTKTAGTSKATADEAERTVAVEEGLKAAKEIEALTGAPAAVTRDGEVIVAIDEEDRKQLNEERTNSVDEAAAAVVQQSPEPAAVIRKEEVVTVKSDNGDTRVHVAVVEAVIRSDLPDLPDHVENVSAEDLELLRQARKQVMAVGGPVVTDITKSDQQTSQINKPSASAYGYLLFLPDKGGSLTLLWSKQQLSAEEEENAGKVLLSFVPALHKNVPRMKYEKKGGKTELLTDIEAKWSVWKVNEKQRYYAAWATVLKAANEYEAKVTVREWTEEMPPQVFISLLHVGLVGNKVASLPRGHPVDLGVFSHIAVVPADKNKEFKDGFNLSEKKFQDLAVAAGGADQRFAPRGIATALGQDDVVAWMKEDGIDISKNERGLTLDGRMVDRANA</sequence>
<feature type="region of interest" description="Disordered" evidence="1">
    <location>
        <begin position="1"/>
        <end position="26"/>
    </location>
</feature>
<gene>
    <name evidence="3" type="ORF">TGDOM2_293470</name>
</gene>
<accession>A0A086JID0</accession>
<proteinExistence type="predicted"/>
<dbReference type="InterPro" id="IPR040955">
    <property type="entry name" value="IMP2_N"/>
</dbReference>
<evidence type="ECO:0000313" key="3">
    <source>
        <dbReference type="EMBL" id="KFG31898.1"/>
    </source>
</evidence>